<dbReference type="Proteomes" id="UP000645555">
    <property type="component" value="Unassembled WGS sequence"/>
</dbReference>
<sequence>MSHRPRPEGRHPEASYRFVDDVTRAIAKAKEPAEERTVAVAAGDMGGPAFALGLVDEVATDEVPVALGTGTRHFGATDAHHVPEDPHVVVRGDRVPHLLYRVRR</sequence>
<organism evidence="1 2">
    <name type="scientific">Streptomyces fructofermentans</name>
    <dbReference type="NCBI Taxonomy" id="152141"/>
    <lineage>
        <taxon>Bacteria</taxon>
        <taxon>Bacillati</taxon>
        <taxon>Actinomycetota</taxon>
        <taxon>Actinomycetes</taxon>
        <taxon>Kitasatosporales</taxon>
        <taxon>Streptomycetaceae</taxon>
        <taxon>Streptomyces</taxon>
    </lineage>
</organism>
<dbReference type="RefSeq" id="WP_373302964.1">
    <property type="nucleotide sequence ID" value="NZ_BMWD01000010.1"/>
</dbReference>
<dbReference type="AlphaFoldDB" id="A0A918ND06"/>
<gene>
    <name evidence="1" type="ORF">GCM10010515_33870</name>
</gene>
<comment type="caution">
    <text evidence="1">The sequence shown here is derived from an EMBL/GenBank/DDBJ whole genome shotgun (WGS) entry which is preliminary data.</text>
</comment>
<name>A0A918ND06_9ACTN</name>
<dbReference type="Gene3D" id="3.40.430.10">
    <property type="entry name" value="Dihydrofolate Reductase, subunit A"/>
    <property type="match status" value="1"/>
</dbReference>
<dbReference type="SUPFAM" id="SSF53597">
    <property type="entry name" value="Dihydrofolate reductase-like"/>
    <property type="match status" value="1"/>
</dbReference>
<evidence type="ECO:0000313" key="1">
    <source>
        <dbReference type="EMBL" id="GGX63431.1"/>
    </source>
</evidence>
<protein>
    <submittedName>
        <fullName evidence="1">Uncharacterized protein</fullName>
    </submittedName>
</protein>
<reference evidence="1" key="1">
    <citation type="journal article" date="2014" name="Int. J. Syst. Evol. Microbiol.">
        <title>Complete genome sequence of Corynebacterium casei LMG S-19264T (=DSM 44701T), isolated from a smear-ripened cheese.</title>
        <authorList>
            <consortium name="US DOE Joint Genome Institute (JGI-PGF)"/>
            <person name="Walter F."/>
            <person name="Albersmeier A."/>
            <person name="Kalinowski J."/>
            <person name="Ruckert C."/>
        </authorList>
    </citation>
    <scope>NUCLEOTIDE SEQUENCE</scope>
    <source>
        <strain evidence="1">JCM 4956</strain>
    </source>
</reference>
<dbReference type="EMBL" id="BMWD01000010">
    <property type="protein sequence ID" value="GGX63431.1"/>
    <property type="molecule type" value="Genomic_DNA"/>
</dbReference>
<reference evidence="1" key="2">
    <citation type="submission" date="2020-09" db="EMBL/GenBank/DDBJ databases">
        <authorList>
            <person name="Sun Q."/>
            <person name="Ohkuma M."/>
        </authorList>
    </citation>
    <scope>NUCLEOTIDE SEQUENCE</scope>
    <source>
        <strain evidence="1">JCM 4956</strain>
    </source>
</reference>
<dbReference type="InterPro" id="IPR024072">
    <property type="entry name" value="DHFR-like_dom_sf"/>
</dbReference>
<accession>A0A918ND06</accession>
<proteinExistence type="predicted"/>
<keyword evidence="2" id="KW-1185">Reference proteome</keyword>
<evidence type="ECO:0000313" key="2">
    <source>
        <dbReference type="Proteomes" id="UP000645555"/>
    </source>
</evidence>